<feature type="compositionally biased region" description="Basic and acidic residues" evidence="1">
    <location>
        <begin position="305"/>
        <end position="316"/>
    </location>
</feature>
<name>A0AAV2PZ02_MEGNR</name>
<reference evidence="3 4" key="1">
    <citation type="submission" date="2024-05" db="EMBL/GenBank/DDBJ databases">
        <authorList>
            <person name="Wallberg A."/>
        </authorList>
    </citation>
    <scope>NUCLEOTIDE SEQUENCE [LARGE SCALE GENOMIC DNA]</scope>
</reference>
<dbReference type="GO" id="GO:0031210">
    <property type="term" value="F:phosphatidylcholine binding"/>
    <property type="evidence" value="ECO:0007669"/>
    <property type="project" value="TreeGrafter"/>
</dbReference>
<feature type="compositionally biased region" description="Polar residues" evidence="1">
    <location>
        <begin position="385"/>
        <end position="400"/>
    </location>
</feature>
<comment type="caution">
    <text evidence="3">The sequence shown here is derived from an EMBL/GenBank/DDBJ whole genome shotgun (WGS) entry which is preliminary data.</text>
</comment>
<dbReference type="InterPro" id="IPR055261">
    <property type="entry name" value="PI_transfer_N"/>
</dbReference>
<dbReference type="Proteomes" id="UP001497623">
    <property type="component" value="Unassembled WGS sequence"/>
</dbReference>
<dbReference type="AlphaFoldDB" id="A0AAV2PZ02"/>
<proteinExistence type="predicted"/>
<evidence type="ECO:0000259" key="2">
    <source>
        <dbReference type="Pfam" id="PF02121"/>
    </source>
</evidence>
<dbReference type="EMBL" id="CAXKWB010002664">
    <property type="protein sequence ID" value="CAL4067402.1"/>
    <property type="molecule type" value="Genomic_DNA"/>
</dbReference>
<sequence length="449" mass="51003">MLIREYRIPLPLTVEEYKVAQLYMIAKKSRQESQGEGSGVEILVNEPYEDGPGPDGRGQYTHKVYHVGSHLPGWLKSLIPKSALSVEEVAWNNYPYTKTKFTCPFVEKFSIEVETFYFNDGGHQENVFGLTKKEMKEREVDLIDVVRDQLVGADYLEEEDPRKFVSEKTGRGPLDDNWIEEYWGECQGKQTPLPNGKAIMSAYKLCKVEFKYWGMQTKIENFIHDIALRKTMLRAHRQAWAWMDEWWGLTIEDIRAIEAATQAQLKKKYGDGEEEEEEEEPEAAETSEDADLSGGALDVESSSPSREEASVSDERTSGVNVNSEPPQVVCDEADSVLTNNNRNSIDGASESSRLSATSGSPKLRRKELNVSMDSVTDDAKRKSWSRSGSRNTLNSQTQASWRMESIRRDSDSSDSEDEFFDCQGTAIPIIKGKYLSTLFYWIFASLPFY</sequence>
<evidence type="ECO:0000256" key="1">
    <source>
        <dbReference type="SAM" id="MobiDB-lite"/>
    </source>
</evidence>
<feature type="compositionally biased region" description="Polar residues" evidence="1">
    <location>
        <begin position="336"/>
        <end position="360"/>
    </location>
</feature>
<gene>
    <name evidence="3" type="ORF">MNOR_LOCUS6456</name>
</gene>
<feature type="compositionally biased region" description="Acidic residues" evidence="1">
    <location>
        <begin position="272"/>
        <end position="291"/>
    </location>
</feature>
<dbReference type="PRINTS" id="PR00391">
    <property type="entry name" value="PITRANSFER"/>
</dbReference>
<dbReference type="PANTHER" id="PTHR10658:SF81">
    <property type="entry name" value="PROTEIN RETINAL DEGENERATION B"/>
    <property type="match status" value="1"/>
</dbReference>
<feature type="domain" description="Phosphatidylinositol transfer protein N-terminal" evidence="2">
    <location>
        <begin position="1"/>
        <end position="262"/>
    </location>
</feature>
<dbReference type="PANTHER" id="PTHR10658">
    <property type="entry name" value="PHOSPHATIDYLINOSITOL TRANSFER PROTEIN"/>
    <property type="match status" value="1"/>
</dbReference>
<keyword evidence="4" id="KW-1185">Reference proteome</keyword>
<dbReference type="GO" id="GO:0008525">
    <property type="term" value="F:phosphatidylcholine transporter activity"/>
    <property type="evidence" value="ECO:0007669"/>
    <property type="project" value="TreeGrafter"/>
</dbReference>
<dbReference type="SUPFAM" id="SSF55961">
    <property type="entry name" value="Bet v1-like"/>
    <property type="match status" value="1"/>
</dbReference>
<organism evidence="3 4">
    <name type="scientific">Meganyctiphanes norvegica</name>
    <name type="common">Northern krill</name>
    <name type="synonym">Thysanopoda norvegica</name>
    <dbReference type="NCBI Taxonomy" id="48144"/>
    <lineage>
        <taxon>Eukaryota</taxon>
        <taxon>Metazoa</taxon>
        <taxon>Ecdysozoa</taxon>
        <taxon>Arthropoda</taxon>
        <taxon>Crustacea</taxon>
        <taxon>Multicrustacea</taxon>
        <taxon>Malacostraca</taxon>
        <taxon>Eumalacostraca</taxon>
        <taxon>Eucarida</taxon>
        <taxon>Euphausiacea</taxon>
        <taxon>Euphausiidae</taxon>
        <taxon>Meganyctiphanes</taxon>
    </lineage>
</organism>
<dbReference type="GO" id="GO:0008526">
    <property type="term" value="F:phosphatidylinositol transfer activity"/>
    <property type="evidence" value="ECO:0007669"/>
    <property type="project" value="TreeGrafter"/>
</dbReference>
<dbReference type="GO" id="GO:0035091">
    <property type="term" value="F:phosphatidylinositol binding"/>
    <property type="evidence" value="ECO:0007669"/>
    <property type="project" value="TreeGrafter"/>
</dbReference>
<dbReference type="Pfam" id="PF02121">
    <property type="entry name" value="IP_trans"/>
    <property type="match status" value="1"/>
</dbReference>
<feature type="region of interest" description="Disordered" evidence="1">
    <location>
        <begin position="266"/>
        <end position="417"/>
    </location>
</feature>
<evidence type="ECO:0000313" key="3">
    <source>
        <dbReference type="EMBL" id="CAL4067402.1"/>
    </source>
</evidence>
<dbReference type="InterPro" id="IPR023393">
    <property type="entry name" value="START-like_dom_sf"/>
</dbReference>
<dbReference type="FunFam" id="3.30.530.20:FF:000001">
    <property type="entry name" value="Phosphatidylinositol transfer protein membrane associated 2"/>
    <property type="match status" value="1"/>
</dbReference>
<dbReference type="Gene3D" id="3.30.530.20">
    <property type="match status" value="1"/>
</dbReference>
<accession>A0AAV2PZ02</accession>
<dbReference type="InterPro" id="IPR001666">
    <property type="entry name" value="PI_transfer"/>
</dbReference>
<protein>
    <recommendedName>
        <fullName evidence="2">Phosphatidylinositol transfer protein N-terminal domain-containing protein</fullName>
    </recommendedName>
</protein>
<dbReference type="GO" id="GO:0005737">
    <property type="term" value="C:cytoplasm"/>
    <property type="evidence" value="ECO:0007669"/>
    <property type="project" value="TreeGrafter"/>
</dbReference>
<evidence type="ECO:0000313" key="4">
    <source>
        <dbReference type="Proteomes" id="UP001497623"/>
    </source>
</evidence>